<dbReference type="EMBL" id="JAPDDR010000001">
    <property type="protein sequence ID" value="MCW1912471.1"/>
    <property type="molecule type" value="Genomic_DNA"/>
</dbReference>
<gene>
    <name evidence="2" type="ORF">OJ996_02730</name>
</gene>
<sequence>MKRPALASLLLLASLYPSHAAFEKWTNKDGKTAEMEISGFSGSGTDTLVHFKTRAAKEISLALSDLSTADQARARKWRPRFETRYLKSDLDDSNISFSFDVAAPGFIGAAETPVEVKRFILGASTIVATDWSGGISQDPFAREVPLKSSNLVIRAKIDPAKLDERSIDKTDLQATLYMQQGGTPKELTATFDLPTGMSDRKFQELGPFRVALIGRPKPSDSPFGKPVDAGKKIEEYAVVVAEDDPRIISQTIVAGDKDYTDSVEVAKANGPVKVIIKYWSEVREVPVTLTKKPGQKPLITAPK</sequence>
<feature type="signal peptide" evidence="1">
    <location>
        <begin position="1"/>
        <end position="20"/>
    </location>
</feature>
<name>A0ABT3FY08_9BACT</name>
<accession>A0ABT3FY08</accession>
<proteinExistence type="predicted"/>
<evidence type="ECO:0008006" key="4">
    <source>
        <dbReference type="Google" id="ProtNLM"/>
    </source>
</evidence>
<keyword evidence="3" id="KW-1185">Reference proteome</keyword>
<comment type="caution">
    <text evidence="2">The sequence shown here is derived from an EMBL/GenBank/DDBJ whole genome shotgun (WGS) entry which is preliminary data.</text>
</comment>
<reference evidence="2" key="1">
    <citation type="submission" date="2022-10" db="EMBL/GenBank/DDBJ databases">
        <title>Luteolibacter sp. GHJ8, whole genome shotgun sequencing project.</title>
        <authorList>
            <person name="Zhao G."/>
            <person name="Shen L."/>
        </authorList>
    </citation>
    <scope>NUCLEOTIDE SEQUENCE</scope>
    <source>
        <strain evidence="2">GHJ8</strain>
    </source>
</reference>
<keyword evidence="1" id="KW-0732">Signal</keyword>
<dbReference type="Proteomes" id="UP001165653">
    <property type="component" value="Unassembled WGS sequence"/>
</dbReference>
<evidence type="ECO:0000313" key="2">
    <source>
        <dbReference type="EMBL" id="MCW1912471.1"/>
    </source>
</evidence>
<dbReference type="RefSeq" id="WP_264510888.1">
    <property type="nucleotide sequence ID" value="NZ_JAPDDR010000001.1"/>
</dbReference>
<feature type="chain" id="PRO_5046625316" description="DUF4198 domain-containing protein" evidence="1">
    <location>
        <begin position="21"/>
        <end position="303"/>
    </location>
</feature>
<protein>
    <recommendedName>
        <fullName evidence="4">DUF4198 domain-containing protein</fullName>
    </recommendedName>
</protein>
<organism evidence="2 3">
    <name type="scientific">Luteolibacter rhizosphaerae</name>
    <dbReference type="NCBI Taxonomy" id="2989719"/>
    <lineage>
        <taxon>Bacteria</taxon>
        <taxon>Pseudomonadati</taxon>
        <taxon>Verrucomicrobiota</taxon>
        <taxon>Verrucomicrobiia</taxon>
        <taxon>Verrucomicrobiales</taxon>
        <taxon>Verrucomicrobiaceae</taxon>
        <taxon>Luteolibacter</taxon>
    </lineage>
</organism>
<evidence type="ECO:0000256" key="1">
    <source>
        <dbReference type="SAM" id="SignalP"/>
    </source>
</evidence>
<evidence type="ECO:0000313" key="3">
    <source>
        <dbReference type="Proteomes" id="UP001165653"/>
    </source>
</evidence>